<evidence type="ECO:0000313" key="3">
    <source>
        <dbReference type="Proteomes" id="UP001177670"/>
    </source>
</evidence>
<organism evidence="2 3">
    <name type="scientific">Melipona bicolor</name>
    <dbReference type="NCBI Taxonomy" id="60889"/>
    <lineage>
        <taxon>Eukaryota</taxon>
        <taxon>Metazoa</taxon>
        <taxon>Ecdysozoa</taxon>
        <taxon>Arthropoda</taxon>
        <taxon>Hexapoda</taxon>
        <taxon>Insecta</taxon>
        <taxon>Pterygota</taxon>
        <taxon>Neoptera</taxon>
        <taxon>Endopterygota</taxon>
        <taxon>Hymenoptera</taxon>
        <taxon>Apocrita</taxon>
        <taxon>Aculeata</taxon>
        <taxon>Apoidea</taxon>
        <taxon>Anthophila</taxon>
        <taxon>Apidae</taxon>
        <taxon>Melipona</taxon>
    </lineage>
</organism>
<reference evidence="2" key="1">
    <citation type="submission" date="2021-10" db="EMBL/GenBank/DDBJ databases">
        <title>Melipona bicolor Genome sequencing and assembly.</title>
        <authorList>
            <person name="Araujo N.S."/>
            <person name="Arias M.C."/>
        </authorList>
    </citation>
    <scope>NUCLEOTIDE SEQUENCE</scope>
    <source>
        <strain evidence="2">USP_2M_L1-L4_2017</strain>
        <tissue evidence="2">Whole body</tissue>
    </source>
</reference>
<feature type="region of interest" description="Disordered" evidence="1">
    <location>
        <begin position="101"/>
        <end position="169"/>
    </location>
</feature>
<protein>
    <submittedName>
        <fullName evidence="2">Uncharacterized protein</fullName>
    </submittedName>
</protein>
<dbReference type="Proteomes" id="UP001177670">
    <property type="component" value="Unassembled WGS sequence"/>
</dbReference>
<gene>
    <name evidence="2" type="ORF">K0M31_009236</name>
</gene>
<evidence type="ECO:0000256" key="1">
    <source>
        <dbReference type="SAM" id="MobiDB-lite"/>
    </source>
</evidence>
<dbReference type="AlphaFoldDB" id="A0AA40FPT7"/>
<keyword evidence="3" id="KW-1185">Reference proteome</keyword>
<feature type="compositionally biased region" description="Low complexity" evidence="1">
    <location>
        <begin position="108"/>
        <end position="123"/>
    </location>
</feature>
<name>A0AA40FPT7_9HYME</name>
<dbReference type="EMBL" id="JAHYIQ010000022">
    <property type="protein sequence ID" value="KAK1122794.1"/>
    <property type="molecule type" value="Genomic_DNA"/>
</dbReference>
<comment type="caution">
    <text evidence="2">The sequence shown here is derived from an EMBL/GenBank/DDBJ whole genome shotgun (WGS) entry which is preliminary data.</text>
</comment>
<sequence>MRKLLQIDVPPTIDFLSVSVAAVLSRFSSLFCLLHCTRCPVFVNTRPFNSKPRSSGAVCHTPSIPPPPNTFRIGRRFATGLSSRHSCLCILRLPTVSGTAGPLNKATSSVEKSSSSGSSNSSSARRAMVSRETSRDSPSSFVQRGRDYSTKPTCGRWRKQARSRQSQWSLSQSMIENLIRRKKFNGRAVAVQLEAAQRVKGKKG</sequence>
<proteinExistence type="predicted"/>
<accession>A0AA40FPT7</accession>
<evidence type="ECO:0000313" key="2">
    <source>
        <dbReference type="EMBL" id="KAK1122794.1"/>
    </source>
</evidence>